<evidence type="ECO:0000256" key="1">
    <source>
        <dbReference type="SAM" id="MobiDB-lite"/>
    </source>
</evidence>
<gene>
    <name evidence="2" type="ORF">HHI36_023682</name>
</gene>
<organism evidence="2 3">
    <name type="scientific">Cryptolaemus montrouzieri</name>
    <dbReference type="NCBI Taxonomy" id="559131"/>
    <lineage>
        <taxon>Eukaryota</taxon>
        <taxon>Metazoa</taxon>
        <taxon>Ecdysozoa</taxon>
        <taxon>Arthropoda</taxon>
        <taxon>Hexapoda</taxon>
        <taxon>Insecta</taxon>
        <taxon>Pterygota</taxon>
        <taxon>Neoptera</taxon>
        <taxon>Endopterygota</taxon>
        <taxon>Coleoptera</taxon>
        <taxon>Polyphaga</taxon>
        <taxon>Cucujiformia</taxon>
        <taxon>Coccinelloidea</taxon>
        <taxon>Coccinellidae</taxon>
        <taxon>Scymninae</taxon>
        <taxon>Scymnini</taxon>
        <taxon>Cryptolaemus</taxon>
    </lineage>
</organism>
<name>A0ABD2PH58_9CUCU</name>
<protein>
    <submittedName>
        <fullName evidence="2">Uncharacterized protein</fullName>
    </submittedName>
</protein>
<keyword evidence="3" id="KW-1185">Reference proteome</keyword>
<dbReference type="Proteomes" id="UP001516400">
    <property type="component" value="Unassembled WGS sequence"/>
</dbReference>
<dbReference type="EMBL" id="JABFTP020000186">
    <property type="protein sequence ID" value="KAL3290338.1"/>
    <property type="molecule type" value="Genomic_DNA"/>
</dbReference>
<evidence type="ECO:0000313" key="2">
    <source>
        <dbReference type="EMBL" id="KAL3290338.1"/>
    </source>
</evidence>
<accession>A0ABD2PH58</accession>
<dbReference type="AlphaFoldDB" id="A0ABD2PH58"/>
<comment type="caution">
    <text evidence="2">The sequence shown here is derived from an EMBL/GenBank/DDBJ whole genome shotgun (WGS) entry which is preliminary data.</text>
</comment>
<reference evidence="2 3" key="1">
    <citation type="journal article" date="2021" name="BMC Biol.">
        <title>Horizontally acquired antibacterial genes associated with adaptive radiation of ladybird beetles.</title>
        <authorList>
            <person name="Li H.S."/>
            <person name="Tang X.F."/>
            <person name="Huang Y.H."/>
            <person name="Xu Z.Y."/>
            <person name="Chen M.L."/>
            <person name="Du X.Y."/>
            <person name="Qiu B.Y."/>
            <person name="Chen P.T."/>
            <person name="Zhang W."/>
            <person name="Slipinski A."/>
            <person name="Escalona H.E."/>
            <person name="Waterhouse R.M."/>
            <person name="Zwick A."/>
            <person name="Pang H."/>
        </authorList>
    </citation>
    <scope>NUCLEOTIDE SEQUENCE [LARGE SCALE GENOMIC DNA]</scope>
    <source>
        <strain evidence="2">SYSU2018</strain>
    </source>
</reference>
<feature type="region of interest" description="Disordered" evidence="1">
    <location>
        <begin position="63"/>
        <end position="84"/>
    </location>
</feature>
<evidence type="ECO:0000313" key="3">
    <source>
        <dbReference type="Proteomes" id="UP001516400"/>
    </source>
</evidence>
<sequence>MEIRLRNKSLNTFPVPTPNAQTPLEPLDIDMFTKAVVYPSVLYPHLLPTSSPSHGIAMDTFRTQRTPEGTGTGTDSNSPNSESLDTLRFPELVGEATDNVSTSFDYGLGNTIVENPLVDAANGYEAHRDHDHITVSVLRNKGKTSVLNFSHYPEEEGATVGLSTHHQKYSSRYTNKALGRFFQGLLSYFSTS</sequence>
<proteinExistence type="predicted"/>